<dbReference type="Gene3D" id="2.60.120.10">
    <property type="entry name" value="Jelly Rolls"/>
    <property type="match status" value="1"/>
</dbReference>
<gene>
    <name evidence="2" type="ORF">UX22_C0001G0053</name>
</gene>
<dbReference type="EMBL" id="LCLJ01000001">
    <property type="protein sequence ID" value="KKU15911.1"/>
    <property type="molecule type" value="Genomic_DNA"/>
</dbReference>
<protein>
    <submittedName>
        <fullName evidence="2">Cupin 2 protein</fullName>
    </submittedName>
</protein>
<feature type="domain" description="Cupin type-2" evidence="1">
    <location>
        <begin position="32"/>
        <end position="99"/>
    </location>
</feature>
<dbReference type="Proteomes" id="UP000034727">
    <property type="component" value="Unassembled WGS sequence"/>
</dbReference>
<dbReference type="InterPro" id="IPR013096">
    <property type="entry name" value="Cupin_2"/>
</dbReference>
<dbReference type="InterPro" id="IPR011051">
    <property type="entry name" value="RmlC_Cupin_sf"/>
</dbReference>
<dbReference type="InterPro" id="IPR014710">
    <property type="entry name" value="RmlC-like_jellyroll"/>
</dbReference>
<comment type="caution">
    <text evidence="2">The sequence shown here is derived from an EMBL/GenBank/DDBJ whole genome shotgun (WGS) entry which is preliminary data.</text>
</comment>
<dbReference type="SUPFAM" id="SSF51182">
    <property type="entry name" value="RmlC-like cupins"/>
    <property type="match status" value="1"/>
</dbReference>
<evidence type="ECO:0000313" key="2">
    <source>
        <dbReference type="EMBL" id="KKU15911.1"/>
    </source>
</evidence>
<dbReference type="PATRIC" id="fig|1618663.3.peg.58"/>
<dbReference type="Pfam" id="PF07883">
    <property type="entry name" value="Cupin_2"/>
    <property type="match status" value="1"/>
</dbReference>
<dbReference type="AlphaFoldDB" id="A0A0G1N5N5"/>
<dbReference type="PANTHER" id="PTHR43346:SF1">
    <property type="entry name" value="QUERCETIN 2,3-DIOXYGENASE-RELATED"/>
    <property type="match status" value="1"/>
</dbReference>
<evidence type="ECO:0000313" key="3">
    <source>
        <dbReference type="Proteomes" id="UP000034727"/>
    </source>
</evidence>
<evidence type="ECO:0000259" key="1">
    <source>
        <dbReference type="Pfam" id="PF07883"/>
    </source>
</evidence>
<dbReference type="InterPro" id="IPR052538">
    <property type="entry name" value="Flavonoid_dioxygenase-like"/>
</dbReference>
<dbReference type="PANTHER" id="PTHR43346">
    <property type="entry name" value="LIGAND BINDING DOMAIN PROTEIN, PUTATIVE (AFU_ORTHOLOGUE AFUA_6G14370)-RELATED"/>
    <property type="match status" value="1"/>
</dbReference>
<proteinExistence type="predicted"/>
<dbReference type="CDD" id="cd02223">
    <property type="entry name" value="cupin_Bh2720-like"/>
    <property type="match status" value="1"/>
</dbReference>
<reference evidence="2 3" key="1">
    <citation type="journal article" date="2015" name="Nature">
        <title>rRNA introns, odd ribosomes, and small enigmatic genomes across a large radiation of phyla.</title>
        <authorList>
            <person name="Brown C.T."/>
            <person name="Hug L.A."/>
            <person name="Thomas B.C."/>
            <person name="Sharon I."/>
            <person name="Castelle C.J."/>
            <person name="Singh A."/>
            <person name="Wilkins M.J."/>
            <person name="Williams K.H."/>
            <person name="Banfield J.F."/>
        </authorList>
    </citation>
    <scope>NUCLEOTIDE SEQUENCE [LARGE SCALE GENOMIC DNA]</scope>
</reference>
<organism evidence="2 3">
    <name type="scientific">Candidatus Jorgensenbacteria bacterium GW2011_GWA2_45_9</name>
    <dbReference type="NCBI Taxonomy" id="1618663"/>
    <lineage>
        <taxon>Bacteria</taxon>
        <taxon>Candidatus Joergenseniibacteriota</taxon>
    </lineage>
</organism>
<name>A0A0G1N5N5_9BACT</name>
<sequence>MKGYVGNIEKETQENGNFRKVLYTAKYSQLVVMSLAAGDDIGEETHTLDQFVRVESGNGKAILDGVEHNIEDGFAVVIPAGTKHNIVNGTGSPMKLYTLYSPPEHRDGKIHATKAAALADASDEFDGVTTE</sequence>
<accession>A0A0G1N5N5</accession>